<reference evidence="2" key="2">
    <citation type="submission" date="2023-06" db="EMBL/GenBank/DDBJ databases">
        <authorList>
            <consortium name="Lawrence Berkeley National Laboratory"/>
            <person name="Haridas S."/>
            <person name="Hensen N."/>
            <person name="Bonometti L."/>
            <person name="Westerberg I."/>
            <person name="Brannstrom I.O."/>
            <person name="Guillou S."/>
            <person name="Cros-Aarteil S."/>
            <person name="Calhoun S."/>
            <person name="Kuo A."/>
            <person name="Mondo S."/>
            <person name="Pangilinan J."/>
            <person name="Riley R."/>
            <person name="Labutti K."/>
            <person name="Andreopoulos B."/>
            <person name="Lipzen A."/>
            <person name="Chen C."/>
            <person name="Yanf M."/>
            <person name="Daum C."/>
            <person name="Ng V."/>
            <person name="Clum A."/>
            <person name="Steindorff A."/>
            <person name="Ohm R."/>
            <person name="Martin F."/>
            <person name="Silar P."/>
            <person name="Natvig D."/>
            <person name="Lalanne C."/>
            <person name="Gautier V."/>
            <person name="Ament-Velasquez S.L."/>
            <person name="Kruys A."/>
            <person name="Hutchinson M.I."/>
            <person name="Powell A.J."/>
            <person name="Barry K."/>
            <person name="Miller A.N."/>
            <person name="Grigoriev I.V."/>
            <person name="Debuchy R."/>
            <person name="Gladieux P."/>
            <person name="Thoren M.H."/>
            <person name="Johannesson H."/>
        </authorList>
    </citation>
    <scope>NUCLEOTIDE SEQUENCE</scope>
    <source>
        <strain evidence="2">CBS 955.72</strain>
    </source>
</reference>
<evidence type="ECO:0000256" key="1">
    <source>
        <dbReference type="SAM" id="MobiDB-lite"/>
    </source>
</evidence>
<protein>
    <submittedName>
        <fullName evidence="2">Uncharacterized protein</fullName>
    </submittedName>
</protein>
<sequence>MFPNAVQPAFCSGFGSLHFNPFRHPPYAIHPRPPSWGGCILALTINGHQRQQKTSKQTQSPAPALFCRKRTDDEIGTLLFFFRLAFCFFWLATLFSGELTNEALCTPRPKFPTGDRGGGGRPGGTREPPSGPLPCLAWCSPRDCSANLDPCPQHAGAV</sequence>
<accession>A0AAJ0HH35</accession>
<dbReference type="AlphaFoldDB" id="A0AAJ0HH35"/>
<proteinExistence type="predicted"/>
<name>A0AAJ0HH35_9PEZI</name>
<dbReference type="EMBL" id="JAUIQD010000004">
    <property type="protein sequence ID" value="KAK3352294.1"/>
    <property type="molecule type" value="Genomic_DNA"/>
</dbReference>
<reference evidence="2" key="1">
    <citation type="journal article" date="2023" name="Mol. Phylogenet. Evol.">
        <title>Genome-scale phylogeny and comparative genomics of the fungal order Sordariales.</title>
        <authorList>
            <person name="Hensen N."/>
            <person name="Bonometti L."/>
            <person name="Westerberg I."/>
            <person name="Brannstrom I.O."/>
            <person name="Guillou S."/>
            <person name="Cros-Aarteil S."/>
            <person name="Calhoun S."/>
            <person name="Haridas S."/>
            <person name="Kuo A."/>
            <person name="Mondo S."/>
            <person name="Pangilinan J."/>
            <person name="Riley R."/>
            <person name="LaButti K."/>
            <person name="Andreopoulos B."/>
            <person name="Lipzen A."/>
            <person name="Chen C."/>
            <person name="Yan M."/>
            <person name="Daum C."/>
            <person name="Ng V."/>
            <person name="Clum A."/>
            <person name="Steindorff A."/>
            <person name="Ohm R.A."/>
            <person name="Martin F."/>
            <person name="Silar P."/>
            <person name="Natvig D.O."/>
            <person name="Lalanne C."/>
            <person name="Gautier V."/>
            <person name="Ament-Velasquez S.L."/>
            <person name="Kruys A."/>
            <person name="Hutchinson M.I."/>
            <person name="Powell A.J."/>
            <person name="Barry K."/>
            <person name="Miller A.N."/>
            <person name="Grigoriev I.V."/>
            <person name="Debuchy R."/>
            <person name="Gladieux P."/>
            <person name="Hiltunen Thoren M."/>
            <person name="Johannesson H."/>
        </authorList>
    </citation>
    <scope>NUCLEOTIDE SEQUENCE</scope>
    <source>
        <strain evidence="2">CBS 955.72</strain>
    </source>
</reference>
<evidence type="ECO:0000313" key="2">
    <source>
        <dbReference type="EMBL" id="KAK3352294.1"/>
    </source>
</evidence>
<feature type="region of interest" description="Disordered" evidence="1">
    <location>
        <begin position="106"/>
        <end position="129"/>
    </location>
</feature>
<comment type="caution">
    <text evidence="2">The sequence shown here is derived from an EMBL/GenBank/DDBJ whole genome shotgun (WGS) entry which is preliminary data.</text>
</comment>
<keyword evidence="3" id="KW-1185">Reference proteome</keyword>
<dbReference type="Proteomes" id="UP001275084">
    <property type="component" value="Unassembled WGS sequence"/>
</dbReference>
<evidence type="ECO:0000313" key="3">
    <source>
        <dbReference type="Proteomes" id="UP001275084"/>
    </source>
</evidence>
<organism evidence="2 3">
    <name type="scientific">Lasiosphaeria hispida</name>
    <dbReference type="NCBI Taxonomy" id="260671"/>
    <lineage>
        <taxon>Eukaryota</taxon>
        <taxon>Fungi</taxon>
        <taxon>Dikarya</taxon>
        <taxon>Ascomycota</taxon>
        <taxon>Pezizomycotina</taxon>
        <taxon>Sordariomycetes</taxon>
        <taxon>Sordariomycetidae</taxon>
        <taxon>Sordariales</taxon>
        <taxon>Lasiosphaeriaceae</taxon>
        <taxon>Lasiosphaeria</taxon>
    </lineage>
</organism>
<gene>
    <name evidence="2" type="ORF">B0T25DRAFT_541625</name>
</gene>